<evidence type="ECO:0000256" key="1">
    <source>
        <dbReference type="ARBA" id="ARBA00004123"/>
    </source>
</evidence>
<keyword evidence="2" id="KW-0539">Nucleus</keyword>
<proteinExistence type="predicted"/>
<dbReference type="PANTHER" id="PTHR15502">
    <property type="entry name" value="CALCINEURIN-BINDING PROTEIN CABIN 1-RELATED"/>
    <property type="match status" value="1"/>
</dbReference>
<comment type="subcellular location">
    <subcellularLocation>
        <location evidence="1">Nucleus</location>
    </subcellularLocation>
</comment>
<reference evidence="5" key="1">
    <citation type="journal article" date="2023" name="Insect Mol. Biol.">
        <title>Genome sequencing provides insights into the evolution of gene families encoding plant cell wall-degrading enzymes in longhorned beetles.</title>
        <authorList>
            <person name="Shin N.R."/>
            <person name="Okamura Y."/>
            <person name="Kirsch R."/>
            <person name="Pauchet Y."/>
        </authorList>
    </citation>
    <scope>NUCLEOTIDE SEQUENCE</scope>
    <source>
        <strain evidence="5">MMC_N1</strain>
    </source>
</reference>
<evidence type="ECO:0000313" key="5">
    <source>
        <dbReference type="EMBL" id="KAJ8969410.1"/>
    </source>
</evidence>
<dbReference type="Gene3D" id="1.25.40.10">
    <property type="entry name" value="Tetratricopeptide repeat domain"/>
    <property type="match status" value="1"/>
</dbReference>
<dbReference type="Proteomes" id="UP001162164">
    <property type="component" value="Unassembled WGS sequence"/>
</dbReference>
<evidence type="ECO:0000256" key="4">
    <source>
        <dbReference type="SAM" id="MobiDB-lite"/>
    </source>
</evidence>
<sequence>MFREHCDPPQVFCEDLTFEQIRIDALATLLYGELLTFSSEGKKTVHPTLLGYLQLVSGWHEQWQDEYALFFNRVFWLRSHIFRKENNNDLAIRALQLIQEVIAEQEEKSHEKYLLSLPNCIRYGLITNQIAEKLIKHLEMINALGTAEELFNAEKYTEVAEIIKQTFNTSGNHPQVGRMGRPAQLALMLHSLWFTDLVECFIWTEESLYESLDHYLKPTKDPDKNVWQSCMIIKKETVGVVDALKEDKRARLVESLSKIASKQLNTERLCSGIPLSCITPWILLHYILMREEQREYANKRISQGKRDKTDTSPEKQNYPEAELPPSIAILFSGHEFLGQKGWCLTNQGELLHFILDTVLDKLDTPIFEKIKDKIDIHLEQALFCLYEHPSKKNKISRHLADHNVDPLSLTWERSFQLYEFYGPNRIPEFNSYKNASISSDLEQLLKRIIALVPPECAPQHHLPKIMDYIYGKTEKLPDPINFPSKVRAIYYLIGDFYFKQREFNRCIKYFQMDLCINPLRLDSWACLGLSYAAQIDSRLNHCDEFKSEMEFLDKAKHASICFTKALEVSPDPLMLWIEYGTFQYTIHSFCSRVLKYESENLSMEKFEFLENQKK</sequence>
<dbReference type="InterPro" id="IPR019734">
    <property type="entry name" value="TPR_rpt"/>
</dbReference>
<dbReference type="EMBL" id="JAPWTJ010001811">
    <property type="protein sequence ID" value="KAJ8969410.1"/>
    <property type="molecule type" value="Genomic_DNA"/>
</dbReference>
<protein>
    <submittedName>
        <fullName evidence="5">Uncharacterized protein</fullName>
    </submittedName>
</protein>
<dbReference type="InterPro" id="IPR033053">
    <property type="entry name" value="Hir3/CABIN1"/>
</dbReference>
<dbReference type="PANTHER" id="PTHR15502:SF7">
    <property type="entry name" value="CALCINEURIN-BINDING PROTEIN CABIN-1"/>
    <property type="match status" value="1"/>
</dbReference>
<evidence type="ECO:0000313" key="6">
    <source>
        <dbReference type="Proteomes" id="UP001162164"/>
    </source>
</evidence>
<keyword evidence="3" id="KW-0802">TPR repeat</keyword>
<organism evidence="5 6">
    <name type="scientific">Molorchus minor</name>
    <dbReference type="NCBI Taxonomy" id="1323400"/>
    <lineage>
        <taxon>Eukaryota</taxon>
        <taxon>Metazoa</taxon>
        <taxon>Ecdysozoa</taxon>
        <taxon>Arthropoda</taxon>
        <taxon>Hexapoda</taxon>
        <taxon>Insecta</taxon>
        <taxon>Pterygota</taxon>
        <taxon>Neoptera</taxon>
        <taxon>Endopterygota</taxon>
        <taxon>Coleoptera</taxon>
        <taxon>Polyphaga</taxon>
        <taxon>Cucujiformia</taxon>
        <taxon>Chrysomeloidea</taxon>
        <taxon>Cerambycidae</taxon>
        <taxon>Lamiinae</taxon>
        <taxon>Monochamini</taxon>
        <taxon>Molorchus</taxon>
    </lineage>
</organism>
<dbReference type="InterPro" id="IPR011990">
    <property type="entry name" value="TPR-like_helical_dom_sf"/>
</dbReference>
<dbReference type="SUPFAM" id="SSF48452">
    <property type="entry name" value="TPR-like"/>
    <property type="match status" value="1"/>
</dbReference>
<comment type="caution">
    <text evidence="5">The sequence shown here is derived from an EMBL/GenBank/DDBJ whole genome shotgun (WGS) entry which is preliminary data.</text>
</comment>
<feature type="repeat" description="TPR" evidence="3">
    <location>
        <begin position="487"/>
        <end position="520"/>
    </location>
</feature>
<gene>
    <name evidence="5" type="ORF">NQ317_010318</name>
</gene>
<dbReference type="PROSITE" id="PS50005">
    <property type="entry name" value="TPR"/>
    <property type="match status" value="1"/>
</dbReference>
<evidence type="ECO:0000256" key="3">
    <source>
        <dbReference type="PROSITE-ProRule" id="PRU00339"/>
    </source>
</evidence>
<feature type="compositionally biased region" description="Basic and acidic residues" evidence="4">
    <location>
        <begin position="299"/>
        <end position="313"/>
    </location>
</feature>
<evidence type="ECO:0000256" key="2">
    <source>
        <dbReference type="ARBA" id="ARBA00023242"/>
    </source>
</evidence>
<accession>A0ABQ9IZB3</accession>
<keyword evidence="6" id="KW-1185">Reference proteome</keyword>
<name>A0ABQ9IZB3_9CUCU</name>
<feature type="region of interest" description="Disordered" evidence="4">
    <location>
        <begin position="299"/>
        <end position="319"/>
    </location>
</feature>